<dbReference type="InterPro" id="IPR001434">
    <property type="entry name" value="OmcB-like_DUF11"/>
</dbReference>
<feature type="chain" id="PRO_5016092965" evidence="2">
    <location>
        <begin position="21"/>
        <end position="542"/>
    </location>
</feature>
<keyword evidence="1" id="KW-0812">Transmembrane</keyword>
<sequence length="542" mass="53280">MDTMNKLALVLALAATPAIADSGFGVEATTAASGGAIGFTIVNDGTEAVSGVRWYAAPGFAAHCAVQTDAGRGFAAGAVLQAGDRAACTMTPLGTSPALARSAAVVVSAHEADGTVTVRHAGMTLLGGATPAQGIVVVAAGAVHADADLDGEIDAGEGIAYDYTVVNAGTQALSGLVVADRTGALACPSSALAVDEAMTCTSSYVAVADDAAAGFVLNEVEVTGAAEDGQAVQAADVVLTLNLAGSAGIRVFKSPLLLDDADASGYASAGDVLGYTFLVKNSHAQSLSSVDLVEPDPSLIDGPIVCETETLVGGQPFAALGSGTLSSQDVLRCRAQHTITAAEAGAGEALNLVEATGIAAIGGQVWGTGASAVAIPGPSQIVVTKSVDTPVSTFGGEVTYTITVRNAGSTDIPNVTINDPIPVGLSAFDWTCAGTGVACPAASGSGAIAATVPLFPAGAQLVYTVRATVALNAPQQILNTVTVTPEANVSCVPAGTPAPCSATVPLVMGEPRAVPVGGLPMQLMLAALLALGAAFGLRMRGA</sequence>
<accession>A0A2W5K8U8</accession>
<evidence type="ECO:0000313" key="6">
    <source>
        <dbReference type="Proteomes" id="UP000249046"/>
    </source>
</evidence>
<dbReference type="EMBL" id="QFPO01000016">
    <property type="protein sequence ID" value="PZQ11515.1"/>
    <property type="molecule type" value="Genomic_DNA"/>
</dbReference>
<feature type="transmembrane region" description="Helical" evidence="1">
    <location>
        <begin position="519"/>
        <end position="537"/>
    </location>
</feature>
<evidence type="ECO:0000259" key="4">
    <source>
        <dbReference type="Pfam" id="PF24346"/>
    </source>
</evidence>
<feature type="domain" description="DUF7507" evidence="4">
    <location>
        <begin position="147"/>
        <end position="234"/>
    </location>
</feature>
<proteinExistence type="predicted"/>
<protein>
    <submittedName>
        <fullName evidence="5">Uncharacterized protein</fullName>
    </submittedName>
</protein>
<feature type="signal peptide" evidence="2">
    <location>
        <begin position="1"/>
        <end position="20"/>
    </location>
</feature>
<reference evidence="5 6" key="1">
    <citation type="submission" date="2017-08" db="EMBL/GenBank/DDBJ databases">
        <title>Infants hospitalized years apart are colonized by the same room-sourced microbial strains.</title>
        <authorList>
            <person name="Brooks B."/>
            <person name="Olm M.R."/>
            <person name="Firek B.A."/>
            <person name="Baker R."/>
            <person name="Thomas B.C."/>
            <person name="Morowitz M.J."/>
            <person name="Banfield J.F."/>
        </authorList>
    </citation>
    <scope>NUCLEOTIDE SEQUENCE [LARGE SCALE GENOMIC DNA]</scope>
    <source>
        <strain evidence="5">S2_005_003_R2_42</strain>
    </source>
</reference>
<evidence type="ECO:0000256" key="2">
    <source>
        <dbReference type="SAM" id="SignalP"/>
    </source>
</evidence>
<evidence type="ECO:0000259" key="3">
    <source>
        <dbReference type="Pfam" id="PF01345"/>
    </source>
</evidence>
<name>A0A2W5K8U8_9GAMM</name>
<comment type="caution">
    <text evidence="5">The sequence shown here is derived from an EMBL/GenBank/DDBJ whole genome shotgun (WGS) entry which is preliminary data.</text>
</comment>
<dbReference type="NCBIfam" id="TIGR01451">
    <property type="entry name" value="B_ant_repeat"/>
    <property type="match status" value="1"/>
</dbReference>
<dbReference type="Pfam" id="PF24346">
    <property type="entry name" value="DUF7507"/>
    <property type="match status" value="1"/>
</dbReference>
<evidence type="ECO:0000256" key="1">
    <source>
        <dbReference type="SAM" id="Phobius"/>
    </source>
</evidence>
<dbReference type="PANTHER" id="PTHR34819">
    <property type="entry name" value="LARGE CYSTEINE-RICH PERIPLASMIC PROTEIN OMCB"/>
    <property type="match status" value="1"/>
</dbReference>
<keyword evidence="2" id="KW-0732">Signal</keyword>
<feature type="domain" description="DUF11" evidence="3">
    <location>
        <begin position="381"/>
        <end position="485"/>
    </location>
</feature>
<dbReference type="InterPro" id="IPR055354">
    <property type="entry name" value="DUF7507"/>
</dbReference>
<dbReference type="Gene3D" id="2.60.40.740">
    <property type="match status" value="1"/>
</dbReference>
<dbReference type="Proteomes" id="UP000249046">
    <property type="component" value="Unassembled WGS sequence"/>
</dbReference>
<dbReference type="Pfam" id="PF01345">
    <property type="entry name" value="DUF11"/>
    <property type="match status" value="1"/>
</dbReference>
<organism evidence="5 6">
    <name type="scientific">Rhodanobacter denitrificans</name>
    <dbReference type="NCBI Taxonomy" id="666685"/>
    <lineage>
        <taxon>Bacteria</taxon>
        <taxon>Pseudomonadati</taxon>
        <taxon>Pseudomonadota</taxon>
        <taxon>Gammaproteobacteria</taxon>
        <taxon>Lysobacterales</taxon>
        <taxon>Rhodanobacteraceae</taxon>
        <taxon>Rhodanobacter</taxon>
    </lineage>
</organism>
<dbReference type="InterPro" id="IPR051172">
    <property type="entry name" value="Chlamydia_OmcB"/>
</dbReference>
<dbReference type="InterPro" id="IPR047589">
    <property type="entry name" value="DUF11_rpt"/>
</dbReference>
<evidence type="ECO:0000313" key="5">
    <source>
        <dbReference type="EMBL" id="PZQ11515.1"/>
    </source>
</evidence>
<keyword evidence="1" id="KW-0472">Membrane</keyword>
<gene>
    <name evidence="5" type="ORF">DI564_14620</name>
</gene>
<keyword evidence="1" id="KW-1133">Transmembrane helix</keyword>
<dbReference type="AlphaFoldDB" id="A0A2W5K8U8"/>